<sequence>MTSREMKMYNLPDYKQVLRTIDLCPIQDHCFQMAWSIPLNFAKILLIGYLSDTLLGWLSKYNINEAPFLFLFYFFFQAEVTILKLTEERSSSIQERKKLQEQLAQLNQRGVSVKRVQVGFPLLYVCMVALISVALGYCLHP</sequence>
<dbReference type="GO" id="GO:0043495">
    <property type="term" value="F:protein-membrane adaptor activity"/>
    <property type="evidence" value="ECO:0000318"/>
    <property type="project" value="GO_Central"/>
</dbReference>
<dbReference type="GO" id="GO:0090158">
    <property type="term" value="P:endoplasmic reticulum membrane organization"/>
    <property type="evidence" value="ECO:0000318"/>
    <property type="project" value="GO_Central"/>
</dbReference>
<keyword evidence="1" id="KW-0175">Coiled coil</keyword>
<evidence type="ECO:0000313" key="3">
    <source>
        <dbReference type="EMBL" id="ONI04710.1"/>
    </source>
</evidence>
<keyword evidence="2" id="KW-0472">Membrane</keyword>
<gene>
    <name evidence="3" type="ORF">PRUPE_6G335500</name>
</gene>
<feature type="coiled-coil region" evidence="1">
    <location>
        <begin position="82"/>
        <end position="116"/>
    </location>
</feature>
<dbReference type="AlphaFoldDB" id="A0A251P105"/>
<proteinExistence type="predicted"/>
<accession>A0A251P105</accession>
<dbReference type="GO" id="GO:0061817">
    <property type="term" value="P:endoplasmic reticulum-plasma membrane tethering"/>
    <property type="evidence" value="ECO:0000318"/>
    <property type="project" value="GO_Central"/>
</dbReference>
<dbReference type="Gramene" id="ONI04710">
    <property type="protein sequence ID" value="ONI04710"/>
    <property type="gene ID" value="PRUPE_6G335500"/>
</dbReference>
<keyword evidence="2" id="KW-1133">Transmembrane helix</keyword>
<keyword evidence="4" id="KW-1185">Reference proteome</keyword>
<evidence type="ECO:0000256" key="2">
    <source>
        <dbReference type="SAM" id="Phobius"/>
    </source>
</evidence>
<dbReference type="GO" id="GO:0005789">
    <property type="term" value="C:endoplasmic reticulum membrane"/>
    <property type="evidence" value="ECO:0000318"/>
    <property type="project" value="GO_Central"/>
</dbReference>
<keyword evidence="2" id="KW-0812">Transmembrane</keyword>
<evidence type="ECO:0000256" key="1">
    <source>
        <dbReference type="SAM" id="Coils"/>
    </source>
</evidence>
<dbReference type="EMBL" id="CM007656">
    <property type="protein sequence ID" value="ONI04710.1"/>
    <property type="molecule type" value="Genomic_DNA"/>
</dbReference>
<dbReference type="GO" id="GO:0005886">
    <property type="term" value="C:plasma membrane"/>
    <property type="evidence" value="ECO:0000318"/>
    <property type="project" value="GO_Central"/>
</dbReference>
<dbReference type="STRING" id="3760.A0A251P105"/>
<organism evidence="3 4">
    <name type="scientific">Prunus persica</name>
    <name type="common">Peach</name>
    <name type="synonym">Amygdalus persica</name>
    <dbReference type="NCBI Taxonomy" id="3760"/>
    <lineage>
        <taxon>Eukaryota</taxon>
        <taxon>Viridiplantae</taxon>
        <taxon>Streptophyta</taxon>
        <taxon>Embryophyta</taxon>
        <taxon>Tracheophyta</taxon>
        <taxon>Spermatophyta</taxon>
        <taxon>Magnoliopsida</taxon>
        <taxon>eudicotyledons</taxon>
        <taxon>Gunneridae</taxon>
        <taxon>Pentapetalae</taxon>
        <taxon>rosids</taxon>
        <taxon>fabids</taxon>
        <taxon>Rosales</taxon>
        <taxon>Rosaceae</taxon>
        <taxon>Amygdaloideae</taxon>
        <taxon>Amygdaleae</taxon>
        <taxon>Prunus</taxon>
    </lineage>
</organism>
<evidence type="ECO:0000313" key="4">
    <source>
        <dbReference type="Proteomes" id="UP000006882"/>
    </source>
</evidence>
<reference evidence="3 4" key="1">
    <citation type="journal article" date="2013" name="Nat. Genet.">
        <title>The high-quality draft genome of peach (Prunus persica) identifies unique patterns of genetic diversity, domestication and genome evolution.</title>
        <authorList>
            <consortium name="International Peach Genome Initiative"/>
            <person name="Verde I."/>
            <person name="Abbott A.G."/>
            <person name="Scalabrin S."/>
            <person name="Jung S."/>
            <person name="Shu S."/>
            <person name="Marroni F."/>
            <person name="Zhebentyayeva T."/>
            <person name="Dettori M.T."/>
            <person name="Grimwood J."/>
            <person name="Cattonaro F."/>
            <person name="Zuccolo A."/>
            <person name="Rossini L."/>
            <person name="Jenkins J."/>
            <person name="Vendramin E."/>
            <person name="Meisel L.A."/>
            <person name="Decroocq V."/>
            <person name="Sosinski B."/>
            <person name="Prochnik S."/>
            <person name="Mitros T."/>
            <person name="Policriti A."/>
            <person name="Cipriani G."/>
            <person name="Dondini L."/>
            <person name="Ficklin S."/>
            <person name="Goodstein D.M."/>
            <person name="Xuan P."/>
            <person name="Del Fabbro C."/>
            <person name="Aramini V."/>
            <person name="Copetti D."/>
            <person name="Gonzalez S."/>
            <person name="Horner D.S."/>
            <person name="Falchi R."/>
            <person name="Lucas S."/>
            <person name="Mica E."/>
            <person name="Maldonado J."/>
            <person name="Lazzari B."/>
            <person name="Bielenberg D."/>
            <person name="Pirona R."/>
            <person name="Miculan M."/>
            <person name="Barakat A."/>
            <person name="Testolin R."/>
            <person name="Stella A."/>
            <person name="Tartarini S."/>
            <person name="Tonutti P."/>
            <person name="Arus P."/>
            <person name="Orellana A."/>
            <person name="Wells C."/>
            <person name="Main D."/>
            <person name="Vizzotto G."/>
            <person name="Silva H."/>
            <person name="Salamini F."/>
            <person name="Schmutz J."/>
            <person name="Morgante M."/>
            <person name="Rokhsar D.S."/>
        </authorList>
    </citation>
    <scope>NUCLEOTIDE SEQUENCE [LARGE SCALE GENOMIC DNA]</scope>
    <source>
        <strain evidence="4">cv. Nemared</strain>
    </source>
</reference>
<name>A0A251P105_PRUPE</name>
<dbReference type="Proteomes" id="UP000006882">
    <property type="component" value="Chromosome G6"/>
</dbReference>
<feature type="transmembrane region" description="Helical" evidence="2">
    <location>
        <begin position="118"/>
        <end position="137"/>
    </location>
</feature>
<protein>
    <submittedName>
        <fullName evidence="3">Uncharacterized protein</fullName>
    </submittedName>
</protein>